<evidence type="ECO:0000313" key="2">
    <source>
        <dbReference type="EMBL" id="GBP09735.1"/>
    </source>
</evidence>
<proteinExistence type="predicted"/>
<dbReference type="AlphaFoldDB" id="A0A4C1T6C0"/>
<dbReference type="OrthoDB" id="7812215at2759"/>
<sequence length="91" mass="10888">MHHIMIQFAPKKQSKAETMPGQSSQLRKDESQKNSMWENPECCVDTCPDFFPRFDELYYKTSDKLKRNYQQTWLSCPEIDFQSKAFVLMRN</sequence>
<evidence type="ECO:0000256" key="1">
    <source>
        <dbReference type="SAM" id="MobiDB-lite"/>
    </source>
</evidence>
<gene>
    <name evidence="2" type="ORF">EVAR_72469_1</name>
</gene>
<reference evidence="2 3" key="1">
    <citation type="journal article" date="2019" name="Commun. Biol.">
        <title>The bagworm genome reveals a unique fibroin gene that provides high tensile strength.</title>
        <authorList>
            <person name="Kono N."/>
            <person name="Nakamura H."/>
            <person name="Ohtoshi R."/>
            <person name="Tomita M."/>
            <person name="Numata K."/>
            <person name="Arakawa K."/>
        </authorList>
    </citation>
    <scope>NUCLEOTIDE SEQUENCE [LARGE SCALE GENOMIC DNA]</scope>
</reference>
<name>A0A4C1T6C0_EUMVA</name>
<dbReference type="EMBL" id="BGZK01008765">
    <property type="protein sequence ID" value="GBP09735.1"/>
    <property type="molecule type" value="Genomic_DNA"/>
</dbReference>
<dbReference type="Pfam" id="PF07248">
    <property type="entry name" value="DUF1431"/>
    <property type="match status" value="1"/>
</dbReference>
<protein>
    <submittedName>
        <fullName evidence="2">Uncharacterized protein</fullName>
    </submittedName>
</protein>
<organism evidence="2 3">
    <name type="scientific">Eumeta variegata</name>
    <name type="common">Bagworm moth</name>
    <name type="synonym">Eumeta japonica</name>
    <dbReference type="NCBI Taxonomy" id="151549"/>
    <lineage>
        <taxon>Eukaryota</taxon>
        <taxon>Metazoa</taxon>
        <taxon>Ecdysozoa</taxon>
        <taxon>Arthropoda</taxon>
        <taxon>Hexapoda</taxon>
        <taxon>Insecta</taxon>
        <taxon>Pterygota</taxon>
        <taxon>Neoptera</taxon>
        <taxon>Endopterygota</taxon>
        <taxon>Lepidoptera</taxon>
        <taxon>Glossata</taxon>
        <taxon>Ditrysia</taxon>
        <taxon>Tineoidea</taxon>
        <taxon>Psychidae</taxon>
        <taxon>Oiketicinae</taxon>
        <taxon>Eumeta</taxon>
    </lineage>
</organism>
<dbReference type="Proteomes" id="UP000299102">
    <property type="component" value="Unassembled WGS sequence"/>
</dbReference>
<keyword evidence="3" id="KW-1185">Reference proteome</keyword>
<dbReference type="PANTHER" id="PTHR20977">
    <property type="entry name" value="AT13385P-RELATED"/>
    <property type="match status" value="1"/>
</dbReference>
<dbReference type="InterPro" id="IPR006611">
    <property type="entry name" value="DUF1431_DROsp"/>
</dbReference>
<feature type="region of interest" description="Disordered" evidence="1">
    <location>
        <begin position="1"/>
        <end position="33"/>
    </location>
</feature>
<evidence type="ECO:0000313" key="3">
    <source>
        <dbReference type="Proteomes" id="UP000299102"/>
    </source>
</evidence>
<accession>A0A4C1T6C0</accession>
<comment type="caution">
    <text evidence="2">The sequence shown here is derived from an EMBL/GenBank/DDBJ whole genome shotgun (WGS) entry which is preliminary data.</text>
</comment>
<dbReference type="PANTHER" id="PTHR20977:SF0">
    <property type="entry name" value="AT13385P-RELATED"/>
    <property type="match status" value="1"/>
</dbReference>